<comment type="caution">
    <text evidence="1">The sequence shown here is derived from an EMBL/GenBank/DDBJ whole genome shotgun (WGS) entry which is preliminary data.</text>
</comment>
<dbReference type="EMBL" id="MU091968">
    <property type="protein sequence ID" value="KAF7846743.1"/>
    <property type="molecule type" value="Genomic_DNA"/>
</dbReference>
<organism evidence="1 2">
    <name type="scientific">Corymbia citriodora subsp. variegata</name>
    <dbReference type="NCBI Taxonomy" id="360336"/>
    <lineage>
        <taxon>Eukaryota</taxon>
        <taxon>Viridiplantae</taxon>
        <taxon>Streptophyta</taxon>
        <taxon>Embryophyta</taxon>
        <taxon>Tracheophyta</taxon>
        <taxon>Spermatophyta</taxon>
        <taxon>Magnoliopsida</taxon>
        <taxon>eudicotyledons</taxon>
        <taxon>Gunneridae</taxon>
        <taxon>Pentapetalae</taxon>
        <taxon>rosids</taxon>
        <taxon>malvids</taxon>
        <taxon>Myrtales</taxon>
        <taxon>Myrtaceae</taxon>
        <taxon>Myrtoideae</taxon>
        <taxon>Eucalypteae</taxon>
        <taxon>Corymbia</taxon>
    </lineage>
</organism>
<dbReference type="Proteomes" id="UP000806378">
    <property type="component" value="Unassembled WGS sequence"/>
</dbReference>
<sequence length="33" mass="3657">MRVLHHGNLAKPIQLGIATPRLRVLTVQVIVVI</sequence>
<dbReference type="Gramene" id="rna-gnl|WGS:JABURB|Cocit.L3813.1">
    <property type="protein sequence ID" value="cds-KAF7846743.1"/>
    <property type="gene ID" value="gene-BT93_L3813"/>
</dbReference>
<proteinExistence type="predicted"/>
<dbReference type="AlphaFoldDB" id="A0A8T0CGX8"/>
<reference evidence="1" key="1">
    <citation type="submission" date="2020-05" db="EMBL/GenBank/DDBJ databases">
        <title>WGS assembly of Corymbia citriodora subspecies variegata.</title>
        <authorList>
            <person name="Barry K."/>
            <person name="Hundley H."/>
            <person name="Shu S."/>
            <person name="Jenkins J."/>
            <person name="Grimwood J."/>
            <person name="Baten A."/>
        </authorList>
    </citation>
    <scope>NUCLEOTIDE SEQUENCE</scope>
    <source>
        <strain evidence="1">CV2-018</strain>
    </source>
</reference>
<evidence type="ECO:0000313" key="1">
    <source>
        <dbReference type="EMBL" id="KAF7846743.1"/>
    </source>
</evidence>
<evidence type="ECO:0000313" key="2">
    <source>
        <dbReference type="Proteomes" id="UP000806378"/>
    </source>
</evidence>
<keyword evidence="2" id="KW-1185">Reference proteome</keyword>
<protein>
    <submittedName>
        <fullName evidence="1">Uncharacterized protein</fullName>
    </submittedName>
</protein>
<gene>
    <name evidence="1" type="ORF">BT93_L3813</name>
</gene>
<accession>A0A8T0CGX8</accession>
<name>A0A8T0CGX8_CORYI</name>